<keyword evidence="5 7" id="KW-1133">Transmembrane helix</keyword>
<keyword evidence="4" id="KW-0378">Hydrolase</keyword>
<reference evidence="9" key="2">
    <citation type="submission" date="2021-09" db="EMBL/GenBank/DDBJ databases">
        <authorList>
            <person name="Gilroy R."/>
        </authorList>
    </citation>
    <scope>NUCLEOTIDE SEQUENCE</scope>
    <source>
        <strain evidence="9">ChiHjej13B12-14962</strain>
    </source>
</reference>
<evidence type="ECO:0000256" key="5">
    <source>
        <dbReference type="ARBA" id="ARBA00022989"/>
    </source>
</evidence>
<evidence type="ECO:0000256" key="2">
    <source>
        <dbReference type="ARBA" id="ARBA00022475"/>
    </source>
</evidence>
<dbReference type="SUPFAM" id="SSF48317">
    <property type="entry name" value="Acid phosphatase/Vanadium-dependent haloperoxidase"/>
    <property type="match status" value="1"/>
</dbReference>
<evidence type="ECO:0000313" key="10">
    <source>
        <dbReference type="Proteomes" id="UP000703315"/>
    </source>
</evidence>
<dbReference type="Pfam" id="PF01569">
    <property type="entry name" value="PAP2"/>
    <property type="match status" value="1"/>
</dbReference>
<evidence type="ECO:0000256" key="1">
    <source>
        <dbReference type="ARBA" id="ARBA00004651"/>
    </source>
</evidence>
<protein>
    <submittedName>
        <fullName evidence="9">Phosphatase PAP2 family protein</fullName>
    </submittedName>
</protein>
<evidence type="ECO:0000256" key="3">
    <source>
        <dbReference type="ARBA" id="ARBA00022692"/>
    </source>
</evidence>
<dbReference type="PANTHER" id="PTHR14969">
    <property type="entry name" value="SPHINGOSINE-1-PHOSPHATE PHOSPHOHYDROLASE"/>
    <property type="match status" value="1"/>
</dbReference>
<feature type="transmembrane region" description="Helical" evidence="7">
    <location>
        <begin position="131"/>
        <end position="152"/>
    </location>
</feature>
<evidence type="ECO:0000313" key="9">
    <source>
        <dbReference type="EMBL" id="HJF15488.1"/>
    </source>
</evidence>
<dbReference type="InterPro" id="IPR036938">
    <property type="entry name" value="PAP2/HPO_sf"/>
</dbReference>
<reference evidence="9" key="1">
    <citation type="journal article" date="2021" name="PeerJ">
        <title>Extensive microbial diversity within the chicken gut microbiome revealed by metagenomics and culture.</title>
        <authorList>
            <person name="Gilroy R."/>
            <person name="Ravi A."/>
            <person name="Getino M."/>
            <person name="Pursley I."/>
            <person name="Horton D.L."/>
            <person name="Alikhan N.F."/>
            <person name="Baker D."/>
            <person name="Gharbi K."/>
            <person name="Hall N."/>
            <person name="Watson M."/>
            <person name="Adriaenssens E.M."/>
            <person name="Foster-Nyarko E."/>
            <person name="Jarju S."/>
            <person name="Secka A."/>
            <person name="Antonio M."/>
            <person name="Oren A."/>
            <person name="Chaudhuri R.R."/>
            <person name="La Ragione R."/>
            <person name="Hildebrand F."/>
            <person name="Pallen M.J."/>
        </authorList>
    </citation>
    <scope>NUCLEOTIDE SEQUENCE</scope>
    <source>
        <strain evidence="9">ChiHjej13B12-14962</strain>
    </source>
</reference>
<name>A0A921K8E5_9MICC</name>
<evidence type="ECO:0000256" key="7">
    <source>
        <dbReference type="SAM" id="Phobius"/>
    </source>
</evidence>
<comment type="caution">
    <text evidence="9">The sequence shown here is derived from an EMBL/GenBank/DDBJ whole genome shotgun (WGS) entry which is preliminary data.</text>
</comment>
<dbReference type="GO" id="GO:0016787">
    <property type="term" value="F:hydrolase activity"/>
    <property type="evidence" value="ECO:0007669"/>
    <property type="project" value="UniProtKB-KW"/>
</dbReference>
<dbReference type="SMART" id="SM00014">
    <property type="entry name" value="acidPPc"/>
    <property type="match status" value="1"/>
</dbReference>
<dbReference type="RefSeq" id="WP_303907694.1">
    <property type="nucleotide sequence ID" value="NZ_DYXC01000139.1"/>
</dbReference>
<keyword evidence="6 7" id="KW-0472">Membrane</keyword>
<dbReference type="PANTHER" id="PTHR14969:SF62">
    <property type="entry name" value="DECAPRENYLPHOSPHORYL-5-PHOSPHORIBOSE PHOSPHATASE RV3807C-RELATED"/>
    <property type="match status" value="1"/>
</dbReference>
<dbReference type="EMBL" id="DYXC01000139">
    <property type="protein sequence ID" value="HJF15488.1"/>
    <property type="molecule type" value="Genomic_DNA"/>
</dbReference>
<keyword evidence="2" id="KW-1003">Cell membrane</keyword>
<feature type="domain" description="Phosphatidic acid phosphatase type 2/haloperoxidase" evidence="8">
    <location>
        <begin position="79"/>
        <end position="188"/>
    </location>
</feature>
<feature type="transmembrane region" description="Helical" evidence="7">
    <location>
        <begin position="45"/>
        <end position="70"/>
    </location>
</feature>
<evidence type="ECO:0000256" key="4">
    <source>
        <dbReference type="ARBA" id="ARBA00022801"/>
    </source>
</evidence>
<feature type="transmembrane region" description="Helical" evidence="7">
    <location>
        <begin position="173"/>
        <end position="191"/>
    </location>
</feature>
<sequence length="213" mass="23207">MTRTRQLVVPVLLWLFVAAVVGVLFETPTWSAALFETAVDQTLVNIGTIASTVMLLSLVAGYGIAFLWSWRTEHNAACIRLLYGGVVIVVIYLLNRILKSMFGQIRPCHTIQTPANCPPLDNFSYPSNHTVIAFGLAMGLAFAIPGLSYVVFPVAVVEGISRVLAGHHYPHDVLAAAVLGTLGVLATLLIFEGLQQKRTEQLSAMRARYKTLV</sequence>
<organism evidence="9 10">
    <name type="scientific">Enteractinococcus helveticum</name>
    <dbReference type="NCBI Taxonomy" id="1837282"/>
    <lineage>
        <taxon>Bacteria</taxon>
        <taxon>Bacillati</taxon>
        <taxon>Actinomycetota</taxon>
        <taxon>Actinomycetes</taxon>
        <taxon>Micrococcales</taxon>
        <taxon>Micrococcaceae</taxon>
    </lineage>
</organism>
<dbReference type="AlphaFoldDB" id="A0A921K8E5"/>
<dbReference type="InterPro" id="IPR000326">
    <property type="entry name" value="PAP2/HPO"/>
</dbReference>
<feature type="transmembrane region" description="Helical" evidence="7">
    <location>
        <begin position="7"/>
        <end position="25"/>
    </location>
</feature>
<dbReference type="GO" id="GO:0005886">
    <property type="term" value="C:plasma membrane"/>
    <property type="evidence" value="ECO:0007669"/>
    <property type="project" value="UniProtKB-SubCell"/>
</dbReference>
<dbReference type="Gene3D" id="1.20.144.10">
    <property type="entry name" value="Phosphatidic acid phosphatase type 2/haloperoxidase"/>
    <property type="match status" value="1"/>
</dbReference>
<feature type="transmembrane region" description="Helical" evidence="7">
    <location>
        <begin position="77"/>
        <end position="94"/>
    </location>
</feature>
<accession>A0A921K8E5</accession>
<keyword evidence="3 7" id="KW-0812">Transmembrane</keyword>
<dbReference type="Proteomes" id="UP000703315">
    <property type="component" value="Unassembled WGS sequence"/>
</dbReference>
<evidence type="ECO:0000256" key="6">
    <source>
        <dbReference type="ARBA" id="ARBA00023136"/>
    </source>
</evidence>
<evidence type="ECO:0000259" key="8">
    <source>
        <dbReference type="SMART" id="SM00014"/>
    </source>
</evidence>
<proteinExistence type="predicted"/>
<gene>
    <name evidence="9" type="ORF">K8V32_11955</name>
</gene>
<comment type="subcellular location">
    <subcellularLocation>
        <location evidence="1">Cell membrane</location>
        <topology evidence="1">Multi-pass membrane protein</topology>
    </subcellularLocation>
</comment>